<dbReference type="Proteomes" id="UP000478740">
    <property type="component" value="Unassembled WGS sequence"/>
</dbReference>
<dbReference type="RefSeq" id="WP_155042802.1">
    <property type="nucleotide sequence ID" value="NZ_WMIH01000001.1"/>
</dbReference>
<evidence type="ECO:0000313" key="3">
    <source>
        <dbReference type="EMBL" id="MTH62860.1"/>
    </source>
</evidence>
<dbReference type="AlphaFoldDB" id="A0A6L6IUX7"/>
<accession>A0A6L6IUX7</accession>
<sequence>MKSLALVMILAAPALAHAQTAQSLPPVVDSLPPGLAGAALLPGWITPDGHRMTALRLDLEPGWKTYWRSPGDAGIPPRFDWQGSGNVGQVVLHWPRPEAIESGGERTLGYHDQMILPLEIAPADPGQPVDLHAVVDFGLCDDICVPAQVTLIAPAPQESPDPLIQTALADVPQRALDKPLCRIEEISDGMRVTALFPEASAPEVAMELPGIWVSQPELAQQDGVLQATADFISETGKPFQLDPQKLVLTLIRPDSATEYDGCDPQG</sequence>
<dbReference type="InterPro" id="IPR028250">
    <property type="entry name" value="DsbDN"/>
</dbReference>
<protein>
    <recommendedName>
        <fullName evidence="2">Thiol:disulfide interchange protein DsbD N-terminal domain-containing protein</fullName>
    </recommendedName>
</protein>
<feature type="chain" id="PRO_5026851790" description="Thiol:disulfide interchange protein DsbD N-terminal domain-containing protein" evidence="1">
    <location>
        <begin position="19"/>
        <end position="266"/>
    </location>
</feature>
<comment type="caution">
    <text evidence="3">The sequence shown here is derived from an EMBL/GenBank/DDBJ whole genome shotgun (WGS) entry which is preliminary data.</text>
</comment>
<evidence type="ECO:0000313" key="4">
    <source>
        <dbReference type="Proteomes" id="UP000478740"/>
    </source>
</evidence>
<evidence type="ECO:0000259" key="2">
    <source>
        <dbReference type="Pfam" id="PF11412"/>
    </source>
</evidence>
<gene>
    <name evidence="3" type="ORF">GL284_01095</name>
</gene>
<dbReference type="EMBL" id="WMII01000001">
    <property type="protein sequence ID" value="MTH62860.1"/>
    <property type="molecule type" value="Genomic_DNA"/>
</dbReference>
<organism evidence="3 4">
    <name type="scientific">Paracoccus shanxieyensis</name>
    <dbReference type="NCBI Taxonomy" id="2675752"/>
    <lineage>
        <taxon>Bacteria</taxon>
        <taxon>Pseudomonadati</taxon>
        <taxon>Pseudomonadota</taxon>
        <taxon>Alphaproteobacteria</taxon>
        <taxon>Rhodobacterales</taxon>
        <taxon>Paracoccaceae</taxon>
        <taxon>Paracoccus</taxon>
    </lineage>
</organism>
<proteinExistence type="predicted"/>
<name>A0A6L6IUX7_9RHOB</name>
<keyword evidence="1" id="KW-0732">Signal</keyword>
<keyword evidence="4" id="KW-1185">Reference proteome</keyword>
<evidence type="ECO:0000256" key="1">
    <source>
        <dbReference type="SAM" id="SignalP"/>
    </source>
</evidence>
<reference evidence="3 4" key="1">
    <citation type="submission" date="2019-11" db="EMBL/GenBank/DDBJ databases">
        <authorList>
            <person name="Dong K."/>
        </authorList>
    </citation>
    <scope>NUCLEOTIDE SEQUENCE [LARGE SCALE GENOMIC DNA]</scope>
    <source>
        <strain evidence="3 4">DK608</strain>
    </source>
</reference>
<feature type="domain" description="Thiol:disulfide interchange protein DsbD N-terminal" evidence="2">
    <location>
        <begin position="47"/>
        <end position="153"/>
    </location>
</feature>
<dbReference type="Pfam" id="PF11412">
    <property type="entry name" value="DsbD_N"/>
    <property type="match status" value="1"/>
</dbReference>
<feature type="signal peptide" evidence="1">
    <location>
        <begin position="1"/>
        <end position="18"/>
    </location>
</feature>